<dbReference type="KEGG" id="cthr:CTHT_0029770"/>
<dbReference type="OMA" id="EMAPRAY"/>
<dbReference type="GO" id="GO:0005739">
    <property type="term" value="C:mitochondrion"/>
    <property type="evidence" value="ECO:0007669"/>
    <property type="project" value="TreeGrafter"/>
</dbReference>
<dbReference type="Proteomes" id="UP000008066">
    <property type="component" value="Unassembled WGS sequence"/>
</dbReference>
<name>G0S8G2_CHATD</name>
<keyword evidence="2" id="KW-0808">Transferase</keyword>
<dbReference type="InterPro" id="IPR001763">
    <property type="entry name" value="Rhodanese-like_dom"/>
</dbReference>
<dbReference type="EMBL" id="GL988041">
    <property type="protein sequence ID" value="EGS21136.1"/>
    <property type="molecule type" value="Genomic_DNA"/>
</dbReference>
<dbReference type="PANTHER" id="PTHR44086:SF10">
    <property type="entry name" value="THIOSULFATE SULFURTRANSFERASE_RHODANESE-LIKE DOMAIN-CONTAINING PROTEIN 3"/>
    <property type="match status" value="1"/>
</dbReference>
<evidence type="ECO:0000259" key="1">
    <source>
        <dbReference type="PROSITE" id="PS50206"/>
    </source>
</evidence>
<dbReference type="GO" id="GO:0004792">
    <property type="term" value="F:thiosulfate-cyanide sulfurtransferase activity"/>
    <property type="evidence" value="ECO:0007669"/>
    <property type="project" value="TreeGrafter"/>
</dbReference>
<dbReference type="RefSeq" id="XP_006693432.1">
    <property type="nucleotide sequence ID" value="XM_006693369.1"/>
</dbReference>
<dbReference type="InterPro" id="IPR036873">
    <property type="entry name" value="Rhodanese-like_dom_sf"/>
</dbReference>
<dbReference type="eggNOG" id="KOG1530">
    <property type="taxonomic scope" value="Eukaryota"/>
</dbReference>
<evidence type="ECO:0000313" key="3">
    <source>
        <dbReference type="Proteomes" id="UP000008066"/>
    </source>
</evidence>
<organism evidence="3">
    <name type="scientific">Chaetomium thermophilum (strain DSM 1495 / CBS 144.50 / IMI 039719)</name>
    <name type="common">Thermochaetoides thermophila</name>
    <dbReference type="NCBI Taxonomy" id="759272"/>
    <lineage>
        <taxon>Eukaryota</taxon>
        <taxon>Fungi</taxon>
        <taxon>Dikarya</taxon>
        <taxon>Ascomycota</taxon>
        <taxon>Pezizomycotina</taxon>
        <taxon>Sordariomycetes</taxon>
        <taxon>Sordariomycetidae</taxon>
        <taxon>Sordariales</taxon>
        <taxon>Chaetomiaceae</taxon>
        <taxon>Thermochaetoides</taxon>
    </lineage>
</organism>
<dbReference type="AlphaFoldDB" id="G0S8G2"/>
<dbReference type="PROSITE" id="PS50206">
    <property type="entry name" value="RHODANESE_3"/>
    <property type="match status" value="1"/>
</dbReference>
<accession>G0S8G2</accession>
<sequence length="226" mass="25262">MSSSRLPPSLMKAAVQATPLTTSAAVTSRTGAVLRRSSAAAAAVSQRATLPPAARFSTISQRQSLEQLRQRFSSIPGISQRQWQQLQQRVYSTELETKQEEQAKEERPHKVYDFEAVKKLAEAPDRKTIIVDVREPNELQETGRIPGAINIPIKSAPDSFHISDEEFEDRYGYPRPPRDAEVVFYCRAGVRCKAAADLAKDAGWTNTGEYPGSWLEWFEKGGKVQR</sequence>
<dbReference type="Gene3D" id="3.40.250.10">
    <property type="entry name" value="Rhodanese-like domain"/>
    <property type="match status" value="1"/>
</dbReference>
<dbReference type="Pfam" id="PF00581">
    <property type="entry name" value="Rhodanese"/>
    <property type="match status" value="1"/>
</dbReference>
<feature type="domain" description="Rhodanese" evidence="1">
    <location>
        <begin position="124"/>
        <end position="226"/>
    </location>
</feature>
<dbReference type="GeneID" id="18257015"/>
<protein>
    <submittedName>
        <fullName evidence="2">Thiosulfate sulfurtransferase-like protein</fullName>
    </submittedName>
</protein>
<keyword evidence="3" id="KW-1185">Reference proteome</keyword>
<dbReference type="SUPFAM" id="SSF52821">
    <property type="entry name" value="Rhodanese/Cell cycle control phosphatase"/>
    <property type="match status" value="1"/>
</dbReference>
<proteinExistence type="predicted"/>
<gene>
    <name evidence="2" type="ORF">CTHT_0029770</name>
</gene>
<dbReference type="SMART" id="SM00450">
    <property type="entry name" value="RHOD"/>
    <property type="match status" value="1"/>
</dbReference>
<dbReference type="PANTHER" id="PTHR44086">
    <property type="entry name" value="THIOSULFATE SULFURTRANSFERASE RDL2, MITOCHONDRIAL-RELATED"/>
    <property type="match status" value="1"/>
</dbReference>
<dbReference type="HOGENOM" id="CLU_089574_0_0_1"/>
<dbReference type="OrthoDB" id="566238at2759"/>
<dbReference type="STRING" id="759272.G0S8G2"/>
<evidence type="ECO:0000313" key="2">
    <source>
        <dbReference type="EMBL" id="EGS21136.1"/>
    </source>
</evidence>
<reference evidence="2 3" key="1">
    <citation type="journal article" date="2011" name="Cell">
        <title>Insight into structure and assembly of the nuclear pore complex by utilizing the genome of a eukaryotic thermophile.</title>
        <authorList>
            <person name="Amlacher S."/>
            <person name="Sarges P."/>
            <person name="Flemming D."/>
            <person name="van Noort V."/>
            <person name="Kunze R."/>
            <person name="Devos D.P."/>
            <person name="Arumugam M."/>
            <person name="Bork P."/>
            <person name="Hurt E."/>
        </authorList>
    </citation>
    <scope>NUCLEOTIDE SEQUENCE [LARGE SCALE GENOMIC DNA]</scope>
    <source>
        <strain evidence="3">DSM 1495 / CBS 144.50 / IMI 039719</strain>
    </source>
</reference>
<dbReference type="CDD" id="cd01519">
    <property type="entry name" value="RHOD_HSP67B2"/>
    <property type="match status" value="1"/>
</dbReference>